<sequence>MSLSPADLKQLQAAKNLLENPGLTAQLTSLLGTPIEYGLKKLPRKVNEKLGSVIEGALLKVARSATATLQENASGQPANRLHTLGAAVSGGVGGFFGPLAMLVEVPVTTGIIFRSIADIARSEGESIRDMDTLMACIEVFALGGKSASDDASESGYYAVRTALAQQVKAAADFLGKDAGSKKAAPMLLALVRKVAERLGVQYSEKLAAQIVPIVGALGGAAINTVFMNHFQAMARGHFVVRRLERHYGKDVVRDAYALLPRRG</sequence>
<protein>
    <recommendedName>
        <fullName evidence="3">Peptidase</fullName>
    </recommendedName>
</protein>
<dbReference type="PANTHER" id="PTHR41260">
    <property type="entry name" value="PROTEIN ECSC"/>
    <property type="match status" value="1"/>
</dbReference>
<evidence type="ECO:0000313" key="2">
    <source>
        <dbReference type="Proteomes" id="UP000000653"/>
    </source>
</evidence>
<accession>A0A0H2ZA60</accession>
<evidence type="ECO:0008006" key="3">
    <source>
        <dbReference type="Google" id="ProtNLM"/>
    </source>
</evidence>
<dbReference type="EMBL" id="CP000438">
    <property type="protein sequence ID" value="ABJ11062.1"/>
    <property type="molecule type" value="Genomic_DNA"/>
</dbReference>
<dbReference type="BioCyc" id="PAER208963:G1G74-3377-MONOMER"/>
<organism evidence="1 2">
    <name type="scientific">Pseudomonas aeruginosa (strain UCBPP-PA14)</name>
    <dbReference type="NCBI Taxonomy" id="208963"/>
    <lineage>
        <taxon>Bacteria</taxon>
        <taxon>Pseudomonadati</taxon>
        <taxon>Pseudomonadota</taxon>
        <taxon>Gammaproteobacteria</taxon>
        <taxon>Pseudomonadales</taxon>
        <taxon>Pseudomonadaceae</taxon>
        <taxon>Pseudomonas</taxon>
    </lineage>
</organism>
<dbReference type="InterPro" id="IPR024787">
    <property type="entry name" value="EcsC"/>
</dbReference>
<dbReference type="PANTHER" id="PTHR41260:SF1">
    <property type="entry name" value="PROTEIN ECSC"/>
    <property type="match status" value="1"/>
</dbReference>
<name>A0A0H2ZA60_PSEAB</name>
<gene>
    <name evidence="1" type="ordered locus">PA14_40280</name>
</gene>
<dbReference type="Proteomes" id="UP000000653">
    <property type="component" value="Chromosome"/>
</dbReference>
<dbReference type="AlphaFoldDB" id="A0A0H2ZA60"/>
<dbReference type="RefSeq" id="WP_003106675.1">
    <property type="nucleotide sequence ID" value="NC_008463.1"/>
</dbReference>
<dbReference type="KEGG" id="pau:PA14_40280"/>
<dbReference type="Pfam" id="PF12787">
    <property type="entry name" value="EcsC"/>
    <property type="match status" value="1"/>
</dbReference>
<dbReference type="HOGENOM" id="CLU_087250_0_0_6"/>
<reference evidence="1 2" key="1">
    <citation type="journal article" date="2006" name="Genome Biol.">
        <title>Genomic analysis reveals that Pseudomonas aeruginosa virulence is combinatorial.</title>
        <authorList>
            <person name="Lee D.G."/>
            <person name="Urbach J.M."/>
            <person name="Wu G."/>
            <person name="Liberati N.T."/>
            <person name="Feinbaum R.L."/>
            <person name="Miyata S."/>
            <person name="Diggins L.T."/>
            <person name="He J."/>
            <person name="Saucier M."/>
            <person name="Deziel E."/>
            <person name="Friedman L."/>
            <person name="Li L."/>
            <person name="Grills G."/>
            <person name="Montgomery K."/>
            <person name="Kucherlapati R."/>
            <person name="Rahme L.G."/>
            <person name="Ausubel F.M."/>
        </authorList>
    </citation>
    <scope>NUCLEOTIDE SEQUENCE [LARGE SCALE GENOMIC DNA]</scope>
    <source>
        <strain evidence="1 2">UCBPP-PA14</strain>
    </source>
</reference>
<evidence type="ECO:0000313" key="1">
    <source>
        <dbReference type="EMBL" id="ABJ11062.1"/>
    </source>
</evidence>
<proteinExistence type="predicted"/>